<keyword evidence="16" id="KW-1185">Reference proteome</keyword>
<dbReference type="Pfam" id="PF02518">
    <property type="entry name" value="HATPase_c"/>
    <property type="match status" value="1"/>
</dbReference>
<dbReference type="GO" id="GO:0005524">
    <property type="term" value="F:ATP binding"/>
    <property type="evidence" value="ECO:0007669"/>
    <property type="project" value="UniProtKB-KW"/>
</dbReference>
<dbReference type="InterPro" id="IPR036097">
    <property type="entry name" value="HisK_dim/P_sf"/>
</dbReference>
<feature type="domain" description="Response regulatory" evidence="12">
    <location>
        <begin position="575"/>
        <end position="698"/>
    </location>
</feature>
<feature type="modified residue" description="4-aspartylphosphate" evidence="9">
    <location>
        <position position="479"/>
    </location>
</feature>
<feature type="domain" description="PAS" evidence="13">
    <location>
        <begin position="39"/>
        <end position="112"/>
    </location>
</feature>
<evidence type="ECO:0000259" key="11">
    <source>
        <dbReference type="PROSITE" id="PS50109"/>
    </source>
</evidence>
<dbReference type="Gene3D" id="3.30.565.10">
    <property type="entry name" value="Histidine kinase-like ATPase, C-terminal domain"/>
    <property type="match status" value="1"/>
</dbReference>
<evidence type="ECO:0000256" key="4">
    <source>
        <dbReference type="ARBA" id="ARBA00022679"/>
    </source>
</evidence>
<dbReference type="InterPro" id="IPR003594">
    <property type="entry name" value="HATPase_dom"/>
</dbReference>
<comment type="catalytic activity">
    <reaction evidence="1">
        <text>ATP + protein L-histidine = ADP + protein N-phospho-L-histidine.</text>
        <dbReference type="EC" id="2.7.13.3"/>
    </reaction>
</comment>
<dbReference type="Pfam" id="PF00072">
    <property type="entry name" value="Response_reg"/>
    <property type="match status" value="2"/>
</dbReference>
<keyword evidence="7" id="KW-0067">ATP-binding</keyword>
<evidence type="ECO:0000259" key="13">
    <source>
        <dbReference type="PROSITE" id="PS50112"/>
    </source>
</evidence>
<evidence type="ECO:0000313" key="16">
    <source>
        <dbReference type="Proteomes" id="UP000216101"/>
    </source>
</evidence>
<evidence type="ECO:0000256" key="7">
    <source>
        <dbReference type="ARBA" id="ARBA00022840"/>
    </source>
</evidence>
<keyword evidence="6 15" id="KW-0418">Kinase</keyword>
<dbReference type="CDD" id="cd00130">
    <property type="entry name" value="PAS"/>
    <property type="match status" value="1"/>
</dbReference>
<dbReference type="InterPro" id="IPR001789">
    <property type="entry name" value="Sig_transdc_resp-reg_receiver"/>
</dbReference>
<feature type="modified residue" description="4-aspartylphosphate" evidence="9">
    <location>
        <position position="626"/>
    </location>
</feature>
<accession>A0A266QBC0</accession>
<dbReference type="CDD" id="cd17546">
    <property type="entry name" value="REC_hyHK_CKI1_RcsC-like"/>
    <property type="match status" value="2"/>
</dbReference>
<proteinExistence type="predicted"/>
<dbReference type="AlphaFoldDB" id="A0A266QBC0"/>
<dbReference type="PANTHER" id="PTHR45339:SF5">
    <property type="entry name" value="HISTIDINE KINASE"/>
    <property type="match status" value="1"/>
</dbReference>
<dbReference type="Pfam" id="PF00512">
    <property type="entry name" value="HisKA"/>
    <property type="match status" value="1"/>
</dbReference>
<dbReference type="SMART" id="SM00448">
    <property type="entry name" value="REC"/>
    <property type="match status" value="2"/>
</dbReference>
<keyword evidence="10" id="KW-0175">Coiled coil</keyword>
<dbReference type="PANTHER" id="PTHR45339">
    <property type="entry name" value="HYBRID SIGNAL TRANSDUCTION HISTIDINE KINASE J"/>
    <property type="match status" value="1"/>
</dbReference>
<dbReference type="EMBL" id="NHNI01000001">
    <property type="protein sequence ID" value="OZY87145.1"/>
    <property type="molecule type" value="Genomic_DNA"/>
</dbReference>
<dbReference type="SMART" id="SM00387">
    <property type="entry name" value="HATPase_c"/>
    <property type="match status" value="1"/>
</dbReference>
<dbReference type="PROSITE" id="PS50113">
    <property type="entry name" value="PAC"/>
    <property type="match status" value="1"/>
</dbReference>
<dbReference type="PROSITE" id="PS50110">
    <property type="entry name" value="RESPONSE_REGULATORY"/>
    <property type="match status" value="2"/>
</dbReference>
<evidence type="ECO:0000256" key="10">
    <source>
        <dbReference type="SAM" id="Coils"/>
    </source>
</evidence>
<organism evidence="15 16">
    <name type="scientific">Cellvibrio mixtus</name>
    <dbReference type="NCBI Taxonomy" id="39650"/>
    <lineage>
        <taxon>Bacteria</taxon>
        <taxon>Pseudomonadati</taxon>
        <taxon>Pseudomonadota</taxon>
        <taxon>Gammaproteobacteria</taxon>
        <taxon>Cellvibrionales</taxon>
        <taxon>Cellvibrionaceae</taxon>
        <taxon>Cellvibrio</taxon>
    </lineage>
</organism>
<evidence type="ECO:0000256" key="1">
    <source>
        <dbReference type="ARBA" id="ARBA00000085"/>
    </source>
</evidence>
<feature type="coiled-coil region" evidence="10">
    <location>
        <begin position="12"/>
        <end position="39"/>
    </location>
</feature>
<protein>
    <recommendedName>
        <fullName evidence="2">histidine kinase</fullName>
        <ecNumber evidence="2">2.7.13.3</ecNumber>
    </recommendedName>
</protein>
<keyword evidence="3 9" id="KW-0597">Phosphoprotein</keyword>
<dbReference type="PROSITE" id="PS50112">
    <property type="entry name" value="PAS"/>
    <property type="match status" value="1"/>
</dbReference>
<dbReference type="InterPro" id="IPR013655">
    <property type="entry name" value="PAS_fold_3"/>
</dbReference>
<comment type="caution">
    <text evidence="15">The sequence shown here is derived from an EMBL/GenBank/DDBJ whole genome shotgun (WGS) entry which is preliminary data.</text>
</comment>
<evidence type="ECO:0000256" key="9">
    <source>
        <dbReference type="PROSITE-ProRule" id="PRU00169"/>
    </source>
</evidence>
<dbReference type="NCBIfam" id="TIGR00229">
    <property type="entry name" value="sensory_box"/>
    <property type="match status" value="1"/>
</dbReference>
<dbReference type="InterPro" id="IPR001610">
    <property type="entry name" value="PAC"/>
</dbReference>
<evidence type="ECO:0000256" key="5">
    <source>
        <dbReference type="ARBA" id="ARBA00022741"/>
    </source>
</evidence>
<dbReference type="InterPro" id="IPR005467">
    <property type="entry name" value="His_kinase_dom"/>
</dbReference>
<dbReference type="SUPFAM" id="SSF55785">
    <property type="entry name" value="PYP-like sensor domain (PAS domain)"/>
    <property type="match status" value="1"/>
</dbReference>
<evidence type="ECO:0000313" key="15">
    <source>
        <dbReference type="EMBL" id="OZY87145.1"/>
    </source>
</evidence>
<evidence type="ECO:0000256" key="2">
    <source>
        <dbReference type="ARBA" id="ARBA00012438"/>
    </source>
</evidence>
<dbReference type="GO" id="GO:0000155">
    <property type="term" value="F:phosphorelay sensor kinase activity"/>
    <property type="evidence" value="ECO:0007669"/>
    <property type="project" value="InterPro"/>
</dbReference>
<dbReference type="InterPro" id="IPR000014">
    <property type="entry name" value="PAS"/>
</dbReference>
<name>A0A266QBC0_9GAMM</name>
<feature type="domain" description="Response regulatory" evidence="12">
    <location>
        <begin position="425"/>
        <end position="548"/>
    </location>
</feature>
<evidence type="ECO:0000256" key="6">
    <source>
        <dbReference type="ARBA" id="ARBA00022777"/>
    </source>
</evidence>
<dbReference type="Gene3D" id="3.40.50.2300">
    <property type="match status" value="2"/>
</dbReference>
<dbReference type="InterPro" id="IPR000700">
    <property type="entry name" value="PAS-assoc_C"/>
</dbReference>
<dbReference type="RefSeq" id="WP_094984624.1">
    <property type="nucleotide sequence ID" value="NZ_NHNI01000001.1"/>
</dbReference>
<reference evidence="16" key="1">
    <citation type="submission" date="2017-05" db="EMBL/GenBank/DDBJ databases">
        <authorList>
            <person name="Barney B.M."/>
        </authorList>
    </citation>
    <scope>NUCLEOTIDE SEQUENCE [LARGE SCALE GENOMIC DNA]</scope>
    <source>
        <strain evidence="16">PSBB022</strain>
    </source>
</reference>
<dbReference type="PROSITE" id="PS50109">
    <property type="entry name" value="HIS_KIN"/>
    <property type="match status" value="1"/>
</dbReference>
<feature type="domain" description="Histidine kinase" evidence="11">
    <location>
        <begin position="187"/>
        <end position="406"/>
    </location>
</feature>
<evidence type="ECO:0000256" key="3">
    <source>
        <dbReference type="ARBA" id="ARBA00022553"/>
    </source>
</evidence>
<dbReference type="SMART" id="SM00388">
    <property type="entry name" value="HisKA"/>
    <property type="match status" value="1"/>
</dbReference>
<dbReference type="Pfam" id="PF08447">
    <property type="entry name" value="PAS_3"/>
    <property type="match status" value="1"/>
</dbReference>
<keyword evidence="5" id="KW-0547">Nucleotide-binding</keyword>
<dbReference type="SMART" id="SM00086">
    <property type="entry name" value="PAC"/>
    <property type="match status" value="1"/>
</dbReference>
<dbReference type="EC" id="2.7.13.3" evidence="2"/>
<feature type="domain" description="PAC" evidence="14">
    <location>
        <begin position="116"/>
        <end position="169"/>
    </location>
</feature>
<dbReference type="InterPro" id="IPR011006">
    <property type="entry name" value="CheY-like_superfamily"/>
</dbReference>
<dbReference type="InterPro" id="IPR035965">
    <property type="entry name" value="PAS-like_dom_sf"/>
</dbReference>
<dbReference type="FunFam" id="1.10.287.130:FF:000002">
    <property type="entry name" value="Two-component osmosensing histidine kinase"/>
    <property type="match status" value="1"/>
</dbReference>
<dbReference type="CDD" id="cd00082">
    <property type="entry name" value="HisKA"/>
    <property type="match status" value="1"/>
</dbReference>
<dbReference type="SUPFAM" id="SSF55874">
    <property type="entry name" value="ATPase domain of HSP90 chaperone/DNA topoisomerase II/histidine kinase"/>
    <property type="match status" value="1"/>
</dbReference>
<evidence type="ECO:0000259" key="12">
    <source>
        <dbReference type="PROSITE" id="PS50110"/>
    </source>
</evidence>
<dbReference type="SUPFAM" id="SSF52172">
    <property type="entry name" value="CheY-like"/>
    <property type="match status" value="2"/>
</dbReference>
<dbReference type="InterPro" id="IPR003661">
    <property type="entry name" value="HisK_dim/P_dom"/>
</dbReference>
<dbReference type="Gene3D" id="3.30.450.20">
    <property type="entry name" value="PAS domain"/>
    <property type="match status" value="1"/>
</dbReference>
<gene>
    <name evidence="15" type="ORF">CBP51_09205</name>
</gene>
<dbReference type="InterPro" id="IPR036890">
    <property type="entry name" value="HATPase_C_sf"/>
</dbReference>
<keyword evidence="8" id="KW-0902">Two-component regulatory system</keyword>
<dbReference type="Proteomes" id="UP000216101">
    <property type="component" value="Unassembled WGS sequence"/>
</dbReference>
<dbReference type="SUPFAM" id="SSF47384">
    <property type="entry name" value="Homodimeric domain of signal transducing histidine kinase"/>
    <property type="match status" value="1"/>
</dbReference>
<sequence>MSEHSPHSGSAEAALAAKIKLLEAELASLKQQQQQMTDRDTRHQYAMEATNDGLWDWHIPSGKIYFNHSYLRMLGYDYGDLPADLHTLREYFVHPDDVADVLTEYQTALDNRRESVQLQYRLLHRDGNSIWVHAKAKFFEPDSQGRATRCVGINSDISDFIKAREDLLGAKAQADLANKTKSEFLARVSHEIRTPMNAIIGIGYLLHDTTLDEQQQSYLTSINSAADSLLQIINQLLDFSKIEAGRVILEYAHFDIEQLFEKISRLFEISALHRTVNIVYDIKPDVPRFLRGDASRLSQILGHLISNAFQYSHTDQVIVRVAKTRQTHKTLLLDFTVEDKGVGMSPKQLATIKEQLVFNKNLISTDKNTYGLSICSHLVHLMQGSFAIESSPNKGCKVSFSVMLEHSHLGEKTLLSQPRCLNNIRVLIVDDNTIARTILASTARSIRLQVDEEENALGAIERIRHADQCGNPYHFVLLDYRMPSMNGLQLTGLIKSDCHLQQKPWVFLISAYHRDEISSADPNALLVDEFLSKPVSESRLFDAIGQTIAQVQSLQDISPPMTSDGDNRALLEHTRILIAEDNLVNQQVLRGILKKKNITSVIAANGIEALQILDTTEQPFDAILMDLEMPEMDGIEATRQIRAGAVGGKYPAAQIPIIAVTAQAMRGDRERCLAAGMDGYLSKPVNPELLYTTLADILRAQAVTNDHTPR</sequence>
<evidence type="ECO:0000256" key="8">
    <source>
        <dbReference type="ARBA" id="ARBA00023012"/>
    </source>
</evidence>
<keyword evidence="4" id="KW-0808">Transferase</keyword>
<evidence type="ECO:0000259" key="14">
    <source>
        <dbReference type="PROSITE" id="PS50113"/>
    </source>
</evidence>
<dbReference type="Gene3D" id="1.10.287.130">
    <property type="match status" value="1"/>
</dbReference>